<dbReference type="GO" id="GO:0000049">
    <property type="term" value="F:tRNA binding"/>
    <property type="evidence" value="ECO:0007669"/>
    <property type="project" value="UniProtKB-KW"/>
</dbReference>
<evidence type="ECO:0000259" key="16">
    <source>
        <dbReference type="PROSITE" id="PS51165"/>
    </source>
</evidence>
<dbReference type="PANTHER" id="PTHR14911:SF21">
    <property type="entry name" value="N2-METHYLGUANOSINE TRNA METHYLTRANSFERASE"/>
    <property type="match status" value="1"/>
</dbReference>
<keyword evidence="9 15" id="KW-0694">RNA-binding</keyword>
<evidence type="ECO:0000256" key="10">
    <source>
        <dbReference type="ARBA" id="ARBA00051883"/>
    </source>
</evidence>
<evidence type="ECO:0000256" key="14">
    <source>
        <dbReference type="ARBA" id="ARBA00082665"/>
    </source>
</evidence>
<evidence type="ECO:0000256" key="6">
    <source>
        <dbReference type="ARBA" id="ARBA00022679"/>
    </source>
</evidence>
<keyword evidence="8" id="KW-0819">tRNA processing</keyword>
<evidence type="ECO:0000256" key="1">
    <source>
        <dbReference type="ARBA" id="ARBA00004496"/>
    </source>
</evidence>
<reference evidence="17 18" key="1">
    <citation type="submission" date="2014-07" db="EMBL/GenBank/DDBJ databases">
        <title>Methanogenic archaea and the global carbon cycle.</title>
        <authorList>
            <person name="Henriksen J.R."/>
            <person name="Luke J."/>
            <person name="Reinhart S."/>
            <person name="Benedict M.N."/>
            <person name="Youngblut N.D."/>
            <person name="Metcalf M.E."/>
            <person name="Whitaker R.J."/>
            <person name="Metcalf W.W."/>
        </authorList>
    </citation>
    <scope>NUCLEOTIDE SEQUENCE [LARGE SCALE GENOMIC DNA]</scope>
    <source>
        <strain evidence="17 18">CHTI-55</strain>
    </source>
</reference>
<dbReference type="InterPro" id="IPR029063">
    <property type="entry name" value="SAM-dependent_MTases_sf"/>
</dbReference>
<dbReference type="GeneID" id="41602629"/>
<evidence type="ECO:0000256" key="15">
    <source>
        <dbReference type="PROSITE-ProRule" id="PRU00529"/>
    </source>
</evidence>
<comment type="catalytic activity">
    <reaction evidence="10">
        <text>guanosine(10) in tRNA + 2 S-adenosyl-L-methionine = N(2)-dimethylguanosine(10) in tRNA + 2 S-adenosyl-L-homocysteine + 2 H(+)</text>
        <dbReference type="Rhea" id="RHEA:43124"/>
        <dbReference type="Rhea" id="RHEA-COMP:10355"/>
        <dbReference type="Rhea" id="RHEA-COMP:10358"/>
        <dbReference type="ChEBI" id="CHEBI:15378"/>
        <dbReference type="ChEBI" id="CHEBI:57856"/>
        <dbReference type="ChEBI" id="CHEBI:59789"/>
        <dbReference type="ChEBI" id="CHEBI:74269"/>
        <dbReference type="ChEBI" id="CHEBI:74513"/>
        <dbReference type="EC" id="2.1.1.213"/>
    </reaction>
</comment>
<organism evidence="17 18">
    <name type="scientific">Methanosarcina thermophila CHTI-55</name>
    <dbReference type="NCBI Taxonomy" id="1434121"/>
    <lineage>
        <taxon>Archaea</taxon>
        <taxon>Methanobacteriati</taxon>
        <taxon>Methanobacteriota</taxon>
        <taxon>Stenosarchaea group</taxon>
        <taxon>Methanomicrobia</taxon>
        <taxon>Methanosarcinales</taxon>
        <taxon>Methanosarcinaceae</taxon>
        <taxon>Methanosarcina</taxon>
    </lineage>
</organism>
<dbReference type="SMART" id="SM00981">
    <property type="entry name" value="THUMP"/>
    <property type="match status" value="1"/>
</dbReference>
<dbReference type="Proteomes" id="UP000056925">
    <property type="component" value="Chromosome"/>
</dbReference>
<dbReference type="HOGENOM" id="CLU_057819_1_0_2"/>
<evidence type="ECO:0000256" key="12">
    <source>
        <dbReference type="ARBA" id="ARBA00061338"/>
    </source>
</evidence>
<dbReference type="PATRIC" id="fig|1434121.4.peg.1592"/>
<protein>
    <recommendedName>
        <fullName evidence="13">tRNA (guanine(10)-N(2))-dimethyltransferase</fullName>
        <ecNumber evidence="13">2.1.1.213</ecNumber>
    </recommendedName>
    <alternativeName>
        <fullName evidence="14">tRNA:G10 dimethyltransferase</fullName>
    </alternativeName>
</protein>
<evidence type="ECO:0000256" key="11">
    <source>
        <dbReference type="ARBA" id="ARBA00054380"/>
    </source>
</evidence>
<dbReference type="PROSITE" id="PS00092">
    <property type="entry name" value="N6_MTASE"/>
    <property type="match status" value="1"/>
</dbReference>
<dbReference type="Gene3D" id="3.30.2130.30">
    <property type="match status" value="1"/>
</dbReference>
<keyword evidence="3" id="KW-0963">Cytoplasm</keyword>
<dbReference type="Pfam" id="PF01170">
    <property type="entry name" value="UPF0020"/>
    <property type="match status" value="1"/>
</dbReference>
<comment type="similarity">
    <text evidence="12">Belongs to the methyltransferase superfamily. Trm-G10 family.</text>
</comment>
<dbReference type="KEGG" id="mthe:MSTHC_1296"/>
<dbReference type="FunFam" id="3.40.50.150:FF:000251">
    <property type="entry name" value="Putative RNA methylase"/>
    <property type="match status" value="1"/>
</dbReference>
<dbReference type="InterPro" id="IPR000241">
    <property type="entry name" value="RlmKL-like_Mtase"/>
</dbReference>
<dbReference type="PANTHER" id="PTHR14911">
    <property type="entry name" value="THUMP DOMAIN-CONTAINING"/>
    <property type="match status" value="1"/>
</dbReference>
<dbReference type="GO" id="GO:0030488">
    <property type="term" value="P:tRNA methylation"/>
    <property type="evidence" value="ECO:0007669"/>
    <property type="project" value="TreeGrafter"/>
</dbReference>
<keyword evidence="4" id="KW-0820">tRNA-binding</keyword>
<accession>A0A0E3HAC5</accession>
<comment type="function">
    <text evidence="11">Catalyzes the adenosylmethionine-dependent methylation of the exocyclic amino group (N(2)) of guanosine at position 10 of various tRNAs. Acts via a two-step process that leads to the formation of either N(2)-monomethyl (m(2)G) or N(2)-dimethylguanosine (m(2)(2)G).</text>
</comment>
<dbReference type="EC" id="2.1.1.213" evidence="13"/>
<evidence type="ECO:0000256" key="7">
    <source>
        <dbReference type="ARBA" id="ARBA00022691"/>
    </source>
</evidence>
<dbReference type="EMBL" id="CP009502">
    <property type="protein sequence ID" value="AKB15614.1"/>
    <property type="molecule type" value="Genomic_DNA"/>
</dbReference>
<keyword evidence="6 17" id="KW-0808">Transferase</keyword>
<dbReference type="PRINTS" id="PR00507">
    <property type="entry name" value="N12N6MTFRASE"/>
</dbReference>
<evidence type="ECO:0000256" key="3">
    <source>
        <dbReference type="ARBA" id="ARBA00022490"/>
    </source>
</evidence>
<comment type="subunit">
    <text evidence="2">Monomer.</text>
</comment>
<dbReference type="SUPFAM" id="SSF53335">
    <property type="entry name" value="S-adenosyl-L-methionine-dependent methyltransferases"/>
    <property type="match status" value="1"/>
</dbReference>
<dbReference type="PROSITE" id="PS51165">
    <property type="entry name" value="THUMP"/>
    <property type="match status" value="1"/>
</dbReference>
<feature type="domain" description="THUMP" evidence="16">
    <location>
        <begin position="53"/>
        <end position="159"/>
    </location>
</feature>
<evidence type="ECO:0000313" key="18">
    <source>
        <dbReference type="Proteomes" id="UP000056925"/>
    </source>
</evidence>
<dbReference type="RefSeq" id="WP_048167743.1">
    <property type="nucleotide sequence ID" value="NZ_CP009502.1"/>
</dbReference>
<dbReference type="Pfam" id="PF02926">
    <property type="entry name" value="THUMP"/>
    <property type="match status" value="1"/>
</dbReference>
<sequence>MLYAFELSGEHEELPAAEVFACLKIEGLDFRPHTSIDQCLVVEIAGNAENVEKILTGTITDRLAMTHHILKVVGITENTPDAILKLAEAFDSSGYIKEGQSFVVRAKRIKHHVDFPGEFLERKIGGCIYRKGFRANLKNPDVEFRVILSEKAVLGTLLSSIDRSAYEARTPQNKPFFHPGVLMPRVARALINLSGIKSGGLILDPFCGTAGILIEAGLVGARVIGIDAQEKLVMGARMNLEAFKLDYALMEGDACRMPLKEATIDAVVTDPPYGRSAAILAESLEGLYSCALEEIERVLKPGGIAVVVSDKPASEYGEKVGLKVLNIYAQRVHRSLTRIITIFQKDNFSEELKNENKSRE</sequence>
<dbReference type="GO" id="GO:0160101">
    <property type="term" value="F:tRNA (guanine(10)-N2)-dimethyltransferase activity"/>
    <property type="evidence" value="ECO:0007669"/>
    <property type="project" value="UniProtKB-EC"/>
</dbReference>
<evidence type="ECO:0000313" key="17">
    <source>
        <dbReference type="EMBL" id="AKB15614.1"/>
    </source>
</evidence>
<evidence type="ECO:0000256" key="8">
    <source>
        <dbReference type="ARBA" id="ARBA00022694"/>
    </source>
</evidence>
<dbReference type="CDD" id="cd02440">
    <property type="entry name" value="AdoMet_MTases"/>
    <property type="match status" value="1"/>
</dbReference>
<dbReference type="InterPro" id="IPR002052">
    <property type="entry name" value="DNA_methylase_N6_adenine_CS"/>
</dbReference>
<dbReference type="AlphaFoldDB" id="A0A0E3HAC5"/>
<dbReference type="CDD" id="cd11715">
    <property type="entry name" value="THUMP_AdoMetMT"/>
    <property type="match status" value="1"/>
</dbReference>
<dbReference type="GO" id="GO:0005737">
    <property type="term" value="C:cytoplasm"/>
    <property type="evidence" value="ECO:0007669"/>
    <property type="project" value="UniProtKB-SubCell"/>
</dbReference>
<evidence type="ECO:0000256" key="5">
    <source>
        <dbReference type="ARBA" id="ARBA00022603"/>
    </source>
</evidence>
<keyword evidence="7" id="KW-0949">S-adenosyl-L-methionine</keyword>
<gene>
    <name evidence="17" type="ORF">MSTHC_1296</name>
</gene>
<comment type="subcellular location">
    <subcellularLocation>
        <location evidence="1">Cytoplasm</location>
    </subcellularLocation>
</comment>
<dbReference type="InterPro" id="IPR004114">
    <property type="entry name" value="THUMP_dom"/>
</dbReference>
<evidence type="ECO:0000256" key="13">
    <source>
        <dbReference type="ARBA" id="ARBA00066936"/>
    </source>
</evidence>
<evidence type="ECO:0000256" key="2">
    <source>
        <dbReference type="ARBA" id="ARBA00011245"/>
    </source>
</evidence>
<evidence type="ECO:0000256" key="9">
    <source>
        <dbReference type="ARBA" id="ARBA00022884"/>
    </source>
</evidence>
<keyword evidence="5 17" id="KW-0489">Methyltransferase</keyword>
<name>A0A0E3HAC5_METTE</name>
<proteinExistence type="inferred from homology"/>
<evidence type="ECO:0000256" key="4">
    <source>
        <dbReference type="ARBA" id="ARBA00022555"/>
    </source>
</evidence>
<dbReference type="Gene3D" id="3.40.50.150">
    <property type="entry name" value="Vaccinia Virus protein VP39"/>
    <property type="match status" value="1"/>
</dbReference>
<dbReference type="SUPFAM" id="SSF143437">
    <property type="entry name" value="THUMP domain-like"/>
    <property type="match status" value="1"/>
</dbReference>